<dbReference type="PANTHER" id="PTHR43080">
    <property type="entry name" value="CBS DOMAIN-CONTAINING PROTEIN CBSX3, MITOCHONDRIAL"/>
    <property type="match status" value="1"/>
</dbReference>
<dbReference type="InterPro" id="IPR051257">
    <property type="entry name" value="Diverse_CBS-Domain"/>
</dbReference>
<evidence type="ECO:0000313" key="5">
    <source>
        <dbReference type="Proteomes" id="UP000274391"/>
    </source>
</evidence>
<dbReference type="Pfam" id="PF00571">
    <property type="entry name" value="CBS"/>
    <property type="match status" value="2"/>
</dbReference>
<comment type="caution">
    <text evidence="4">The sequence shown here is derived from an EMBL/GenBank/DDBJ whole genome shotgun (WGS) entry which is preliminary data.</text>
</comment>
<sequence>MRTRQPGEPLTLALIPSATVEPVIMVKESEDLARARTLMELNNFSQLPVVRGKGSRPVGVVSWETIGRSILEKPDATLADCIDRDAPTLGLEADLLDAIPIVGDSGYVLVVDSKNNLSGIVTSADLGEVLVRIGGPVVLFERLEESLRRTISNLKSSDRISRADIQRAIPNSPRPHDGPHEDFTLGEVASILMDSSVWAKTDTSYDRSTFKESLDRAVALRNHVMHFRKLERIHERTLEELPRIVELALKVEKASQSSPPLD</sequence>
<dbReference type="InterPro" id="IPR046342">
    <property type="entry name" value="CBS_dom_sf"/>
</dbReference>
<accession>A0A3P3VTW9</accession>
<protein>
    <submittedName>
        <fullName evidence="4">CBS domain-containing protein</fullName>
    </submittedName>
</protein>
<reference evidence="4 5" key="1">
    <citation type="submission" date="2018-11" db="EMBL/GenBank/DDBJ databases">
        <title>YIM 102482-1 draft genome.</title>
        <authorList>
            <person name="Li G."/>
            <person name="Jiang Y."/>
        </authorList>
    </citation>
    <scope>NUCLEOTIDE SEQUENCE [LARGE SCALE GENOMIC DNA]</scope>
    <source>
        <strain evidence="4 5">YIM 102482-1</strain>
    </source>
</reference>
<dbReference type="CDD" id="cd02205">
    <property type="entry name" value="CBS_pair_SF"/>
    <property type="match status" value="1"/>
</dbReference>
<keyword evidence="5" id="KW-1185">Reference proteome</keyword>
<organism evidence="4 5">
    <name type="scientific">Gulosibacter macacae</name>
    <dbReference type="NCBI Taxonomy" id="2488791"/>
    <lineage>
        <taxon>Bacteria</taxon>
        <taxon>Bacillati</taxon>
        <taxon>Actinomycetota</taxon>
        <taxon>Actinomycetes</taxon>
        <taxon>Micrococcales</taxon>
        <taxon>Microbacteriaceae</taxon>
        <taxon>Gulosibacter</taxon>
    </lineage>
</organism>
<dbReference type="PANTHER" id="PTHR43080:SF4">
    <property type="entry name" value="CRO-LIKE PROTEIN"/>
    <property type="match status" value="1"/>
</dbReference>
<dbReference type="InterPro" id="IPR000644">
    <property type="entry name" value="CBS_dom"/>
</dbReference>
<feature type="domain" description="CBS" evidence="3">
    <location>
        <begin position="19"/>
        <end position="77"/>
    </location>
</feature>
<evidence type="ECO:0000259" key="3">
    <source>
        <dbReference type="PROSITE" id="PS51371"/>
    </source>
</evidence>
<dbReference type="EMBL" id="RQVS01000018">
    <property type="protein sequence ID" value="RRJ85767.1"/>
    <property type="molecule type" value="Genomic_DNA"/>
</dbReference>
<dbReference type="OrthoDB" id="291940at2"/>
<dbReference type="AlphaFoldDB" id="A0A3P3VTW9"/>
<dbReference type="SMART" id="SM00116">
    <property type="entry name" value="CBS"/>
    <property type="match status" value="2"/>
</dbReference>
<dbReference type="Gene3D" id="3.10.580.10">
    <property type="entry name" value="CBS-domain"/>
    <property type="match status" value="1"/>
</dbReference>
<evidence type="ECO:0000313" key="4">
    <source>
        <dbReference type="EMBL" id="RRJ85767.1"/>
    </source>
</evidence>
<dbReference type="PROSITE" id="PS51371">
    <property type="entry name" value="CBS"/>
    <property type="match status" value="1"/>
</dbReference>
<proteinExistence type="predicted"/>
<dbReference type="Proteomes" id="UP000274391">
    <property type="component" value="Unassembled WGS sequence"/>
</dbReference>
<evidence type="ECO:0000256" key="1">
    <source>
        <dbReference type="ARBA" id="ARBA00023122"/>
    </source>
</evidence>
<evidence type="ECO:0000256" key="2">
    <source>
        <dbReference type="PROSITE-ProRule" id="PRU00703"/>
    </source>
</evidence>
<gene>
    <name evidence="4" type="ORF">EG850_11765</name>
</gene>
<keyword evidence="1 2" id="KW-0129">CBS domain</keyword>
<dbReference type="SUPFAM" id="SSF54631">
    <property type="entry name" value="CBS-domain pair"/>
    <property type="match status" value="1"/>
</dbReference>
<name>A0A3P3VTW9_9MICO</name>